<dbReference type="InterPro" id="IPR001926">
    <property type="entry name" value="TrpB-like_PALP"/>
</dbReference>
<comment type="cofactor">
    <cofactor evidence="2 7">
        <name>pyridoxal 5'-phosphate</name>
        <dbReference type="ChEBI" id="CHEBI:597326"/>
    </cofactor>
</comment>
<keyword evidence="7" id="KW-0547">Nucleotide-binding</keyword>
<dbReference type="SUPFAM" id="SSF53686">
    <property type="entry name" value="Tryptophan synthase beta subunit-like PLP-dependent enzymes"/>
    <property type="match status" value="1"/>
</dbReference>
<name>A0A9C7GEG0_9BACI</name>
<dbReference type="GO" id="GO:0003941">
    <property type="term" value="F:L-serine ammonia-lyase activity"/>
    <property type="evidence" value="ECO:0007669"/>
    <property type="project" value="TreeGrafter"/>
</dbReference>
<organism evidence="9 10">
    <name type="scientific">Pseudoneobacillus rhizosphaerae</name>
    <dbReference type="NCBI Taxonomy" id="2880968"/>
    <lineage>
        <taxon>Bacteria</taxon>
        <taxon>Bacillati</taxon>
        <taxon>Bacillota</taxon>
        <taxon>Bacilli</taxon>
        <taxon>Bacillales</taxon>
        <taxon>Bacillaceae</taxon>
        <taxon>Pseudoneobacillus</taxon>
    </lineage>
</organism>
<evidence type="ECO:0000256" key="4">
    <source>
        <dbReference type="ARBA" id="ARBA00022898"/>
    </source>
</evidence>
<evidence type="ECO:0000256" key="2">
    <source>
        <dbReference type="ARBA" id="ARBA00001933"/>
    </source>
</evidence>
<reference evidence="9" key="1">
    <citation type="submission" date="2021-10" db="EMBL/GenBank/DDBJ databases">
        <authorList>
            <person name="Criscuolo A."/>
        </authorList>
    </citation>
    <scope>NUCLEOTIDE SEQUENCE</scope>
    <source>
        <strain evidence="9">CIP111885</strain>
    </source>
</reference>
<dbReference type="GO" id="GO:0006567">
    <property type="term" value="P:L-threonine catabolic process"/>
    <property type="evidence" value="ECO:0007669"/>
    <property type="project" value="InterPro"/>
</dbReference>
<comment type="caution">
    <text evidence="9">The sequence shown here is derived from an EMBL/GenBank/DDBJ whole genome shotgun (WGS) entry which is preliminary data.</text>
</comment>
<evidence type="ECO:0000313" key="10">
    <source>
        <dbReference type="Proteomes" id="UP000789845"/>
    </source>
</evidence>
<dbReference type="RefSeq" id="WP_230499118.1">
    <property type="nucleotide sequence ID" value="NZ_CAKJTG010000051.1"/>
</dbReference>
<dbReference type="InterPro" id="IPR050147">
    <property type="entry name" value="Ser/Thr_Dehydratase"/>
</dbReference>
<comment type="similarity">
    <text evidence="3 7">Belongs to the serine/threonine dehydratase family.</text>
</comment>
<dbReference type="PANTHER" id="PTHR48078">
    <property type="entry name" value="THREONINE DEHYDRATASE, MITOCHONDRIAL-RELATED"/>
    <property type="match status" value="1"/>
</dbReference>
<dbReference type="EC" id="4.3.1.19" evidence="7"/>
<keyword evidence="10" id="KW-1185">Reference proteome</keyword>
<evidence type="ECO:0000256" key="1">
    <source>
        <dbReference type="ARBA" id="ARBA00001274"/>
    </source>
</evidence>
<dbReference type="NCBIfam" id="TIGR01127">
    <property type="entry name" value="ilvA_1Cterm"/>
    <property type="match status" value="1"/>
</dbReference>
<dbReference type="CDD" id="cd01562">
    <property type="entry name" value="Thr-dehyd"/>
    <property type="match status" value="1"/>
</dbReference>
<evidence type="ECO:0000256" key="3">
    <source>
        <dbReference type="ARBA" id="ARBA00010869"/>
    </source>
</evidence>
<dbReference type="Pfam" id="PF00291">
    <property type="entry name" value="PALP"/>
    <property type="match status" value="1"/>
</dbReference>
<dbReference type="EMBL" id="CAKJTG010000051">
    <property type="protein sequence ID" value="CAG9610762.1"/>
    <property type="molecule type" value="Genomic_DNA"/>
</dbReference>
<dbReference type="GO" id="GO:0009097">
    <property type="term" value="P:isoleucine biosynthetic process"/>
    <property type="evidence" value="ECO:0007669"/>
    <property type="project" value="TreeGrafter"/>
</dbReference>
<gene>
    <name evidence="9" type="primary">tdcB</name>
    <name evidence="9" type="ORF">NEOCIP111885_04540</name>
</gene>
<dbReference type="GO" id="GO:0006565">
    <property type="term" value="P:L-serine catabolic process"/>
    <property type="evidence" value="ECO:0007669"/>
    <property type="project" value="TreeGrafter"/>
</dbReference>
<sequence>MKESDSLGDSLTADKISDAMEQLANIVYRTPLTTSNFLNKMIGTNIYFKMENQQKTGAFKVRGASYKVSRLTDQEAKRGIIAASAGNHAQGVALAAAKQGIIAKIFMPLNTPVAKIQATEYYGAEAVITGDSFQEAYEAACVEQLKTNSFFLHPFDDYDVMAGQATIAIEMLNQQPFLDTIIVPVGGGGLISGVAVAAKQINPKIKIIGVQAEGAKVMFNHFHGYASSPQEIATIAEGIAVKEPGKLTMPIIQEYVDDMITVSDNDIATAMIYMLERKKTLIEGAGAAAFAALLVHRNTIRSKNCGIIVSGGNMDLAKLEHIQLLTNKDALSCLA</sequence>
<protein>
    <recommendedName>
        <fullName evidence="7">L-threonine dehydratase catabolic TdcB</fullName>
        <ecNumber evidence="7">4.3.1.19</ecNumber>
    </recommendedName>
    <alternativeName>
        <fullName evidence="7">Threonine deaminase</fullName>
    </alternativeName>
</protein>
<evidence type="ECO:0000256" key="5">
    <source>
        <dbReference type="ARBA" id="ARBA00023239"/>
    </source>
</evidence>
<keyword evidence="5 7" id="KW-0456">Lyase</keyword>
<dbReference type="InterPro" id="IPR036052">
    <property type="entry name" value="TrpB-like_PALP_sf"/>
</dbReference>
<feature type="domain" description="Tryptophan synthase beta chain-like PALP" evidence="8">
    <location>
        <begin position="26"/>
        <end position="311"/>
    </location>
</feature>
<dbReference type="Proteomes" id="UP000789845">
    <property type="component" value="Unassembled WGS sequence"/>
</dbReference>
<dbReference type="AlphaFoldDB" id="A0A9C7GEG0"/>
<dbReference type="Gene3D" id="3.40.50.1100">
    <property type="match status" value="2"/>
</dbReference>
<comment type="catalytic activity">
    <reaction evidence="1 7">
        <text>L-threonine = 2-oxobutanoate + NH4(+)</text>
        <dbReference type="Rhea" id="RHEA:22108"/>
        <dbReference type="ChEBI" id="CHEBI:16763"/>
        <dbReference type="ChEBI" id="CHEBI:28938"/>
        <dbReference type="ChEBI" id="CHEBI:57926"/>
        <dbReference type="EC" id="4.3.1.19"/>
    </reaction>
</comment>
<dbReference type="FunFam" id="3.40.50.1100:FF:000007">
    <property type="entry name" value="L-threonine dehydratase catabolic TdcB"/>
    <property type="match status" value="1"/>
</dbReference>
<comment type="subunit">
    <text evidence="7">In the native structure, TdcB is in a dimeric form, whereas in the TdcB-AMP complex, it exists in a tetrameric form (dimer of dimers).</text>
</comment>
<accession>A0A9C7GEG0</accession>
<comment type="pathway">
    <text evidence="7">Amino-acid degradation; L-threonine degradation via propanoate pathway; propanoate from L-threonine: step 1/4.</text>
</comment>
<dbReference type="InterPro" id="IPR005789">
    <property type="entry name" value="Thr_deHydtase_catblc"/>
</dbReference>
<dbReference type="GO" id="GO:0004794">
    <property type="term" value="F:threonine deaminase activity"/>
    <property type="evidence" value="ECO:0007669"/>
    <property type="project" value="UniProtKB-EC"/>
</dbReference>
<dbReference type="PANTHER" id="PTHR48078:SF6">
    <property type="entry name" value="L-THREONINE DEHYDRATASE CATABOLIC TDCB"/>
    <property type="match status" value="1"/>
</dbReference>
<proteinExistence type="inferred from homology"/>
<dbReference type="GO" id="GO:0000166">
    <property type="term" value="F:nucleotide binding"/>
    <property type="evidence" value="ECO:0007669"/>
    <property type="project" value="UniProtKB-KW"/>
</dbReference>
<evidence type="ECO:0000259" key="8">
    <source>
        <dbReference type="Pfam" id="PF00291"/>
    </source>
</evidence>
<evidence type="ECO:0000313" key="9">
    <source>
        <dbReference type="EMBL" id="CAG9610762.1"/>
    </source>
</evidence>
<evidence type="ECO:0000256" key="6">
    <source>
        <dbReference type="ARBA" id="ARBA00025527"/>
    </source>
</evidence>
<evidence type="ECO:0000256" key="7">
    <source>
        <dbReference type="RuleBase" id="RU363083"/>
    </source>
</evidence>
<comment type="function">
    <text evidence="6 7">Catalyzes the anaerobic formation of alpha-ketobutyrate and ammonia from threonine in a two-step reaction. The first step involved a dehydration of threonine and a production of enamine intermediates (aminocrotonate), which tautomerizes to its imine form (iminobutyrate). Both intermediates are unstable and short-lived. The second step is the nonenzymatic hydrolysis of the enamine/imine intermediates to form 2-ketobutyrate and free ammonia. In the low water environment of the cell, the second step is accelerated by RidA.</text>
</comment>
<keyword evidence="4 7" id="KW-0663">Pyridoxal phosphate</keyword>